<comment type="caution">
    <text evidence="22">The sequence shown here is derived from an EMBL/GenBank/DDBJ whole genome shotgun (WGS) entry which is preliminary data.</text>
</comment>
<evidence type="ECO:0000256" key="1">
    <source>
        <dbReference type="ARBA" id="ARBA00004613"/>
    </source>
</evidence>
<proteinExistence type="inferred from homology"/>
<keyword evidence="4 17" id="KW-0479">Metal-binding</keyword>
<dbReference type="InterPro" id="IPR016090">
    <property type="entry name" value="PLA2-like_dom"/>
</dbReference>
<comment type="similarity">
    <text evidence="19">Belongs to the phospholipase A2 family.</text>
</comment>
<dbReference type="GO" id="GO:0006644">
    <property type="term" value="P:phospholipid metabolic process"/>
    <property type="evidence" value="ECO:0007669"/>
    <property type="project" value="InterPro"/>
</dbReference>
<accession>A0A401P455</accession>
<dbReference type="Gene3D" id="1.20.90.10">
    <property type="entry name" value="Phospholipase A2 domain"/>
    <property type="match status" value="1"/>
</dbReference>
<name>A0A401P455_SCYTO</name>
<sequence>MWCLLFASLLTGALLGEGFRPNAIWQFHNMIKCVVPNSRPVFDYSDYGCYCGFGGSGIPVDELDRCCQVHDLCYGGTSNVKECRPICDNPYIKLYKYSCSGGIATCGPDNSPCEAYVCECDRQAALCFADAPYKEEYKHLETEKYCV</sequence>
<keyword evidence="23" id="KW-1185">Reference proteome</keyword>
<evidence type="ECO:0000256" key="14">
    <source>
        <dbReference type="ARBA" id="ARBA00048699"/>
    </source>
</evidence>
<dbReference type="SMART" id="SM00085">
    <property type="entry name" value="PA2c"/>
    <property type="match status" value="1"/>
</dbReference>
<evidence type="ECO:0000256" key="18">
    <source>
        <dbReference type="PIRSR" id="PIRSR601211-3"/>
    </source>
</evidence>
<feature type="active site" evidence="16">
    <location>
        <position position="121"/>
    </location>
</feature>
<reference evidence="22 23" key="1">
    <citation type="journal article" date="2018" name="Nat. Ecol. Evol.">
        <title>Shark genomes provide insights into elasmobranch evolution and the origin of vertebrates.</title>
        <authorList>
            <person name="Hara Y"/>
            <person name="Yamaguchi K"/>
            <person name="Onimaru K"/>
            <person name="Kadota M"/>
            <person name="Koyanagi M"/>
            <person name="Keeley SD"/>
            <person name="Tatsumi K"/>
            <person name="Tanaka K"/>
            <person name="Motone F"/>
            <person name="Kageyama Y"/>
            <person name="Nozu R"/>
            <person name="Adachi N"/>
            <person name="Nishimura O"/>
            <person name="Nakagawa R"/>
            <person name="Tanegashima C"/>
            <person name="Kiyatake I"/>
            <person name="Matsumoto R"/>
            <person name="Murakumo K"/>
            <person name="Nishida K"/>
            <person name="Terakita A"/>
            <person name="Kuratani S"/>
            <person name="Sato K"/>
            <person name="Hyodo S Kuraku.S."/>
        </authorList>
    </citation>
    <scope>NUCLEOTIDE SEQUENCE [LARGE SCALE GENOMIC DNA]</scope>
</reference>
<comment type="catalytic activity">
    <reaction evidence="12">
        <text>1,2-dihexadecanoyl-sn-glycero-3-phosphocholine + H2O = 1-hexadecanoyl-sn-glycero-3-phosphocholine + hexadecanoate + H(+)</text>
        <dbReference type="Rhea" id="RHEA:41223"/>
        <dbReference type="ChEBI" id="CHEBI:7896"/>
        <dbReference type="ChEBI" id="CHEBI:15377"/>
        <dbReference type="ChEBI" id="CHEBI:15378"/>
        <dbReference type="ChEBI" id="CHEBI:72998"/>
        <dbReference type="ChEBI" id="CHEBI:72999"/>
    </reaction>
    <physiologicalReaction direction="left-to-right" evidence="12">
        <dbReference type="Rhea" id="RHEA:41224"/>
    </physiologicalReaction>
</comment>
<dbReference type="GO" id="GO:0050482">
    <property type="term" value="P:arachidonate secretion"/>
    <property type="evidence" value="ECO:0007669"/>
    <property type="project" value="InterPro"/>
</dbReference>
<dbReference type="InterPro" id="IPR033113">
    <property type="entry name" value="PLA2_histidine"/>
</dbReference>
<dbReference type="PANTHER" id="PTHR11716">
    <property type="entry name" value="PHOSPHOLIPASE A2 FAMILY MEMBER"/>
    <property type="match status" value="1"/>
</dbReference>
<dbReference type="PROSITE" id="PS00118">
    <property type="entry name" value="PA2_HIS"/>
    <property type="match status" value="1"/>
</dbReference>
<feature type="active site" evidence="16">
    <location>
        <position position="70"/>
    </location>
</feature>
<dbReference type="EC" id="3.1.1.4" evidence="2 20"/>
<comment type="catalytic activity">
    <reaction evidence="15">
        <text>1-hexadecanoyl-2-(9Z,12Z-octadecadienoyl)-sn-glycero-3-phosphoethanolamine + H2O = 1-hexadecanoyl-sn-glycero-3-phosphoethanolamine + (9Z,12Z)-octadecadienoate + H(+)</text>
        <dbReference type="Rhea" id="RHEA:40815"/>
        <dbReference type="ChEBI" id="CHEBI:15377"/>
        <dbReference type="ChEBI" id="CHEBI:15378"/>
        <dbReference type="ChEBI" id="CHEBI:30245"/>
        <dbReference type="ChEBI" id="CHEBI:73004"/>
        <dbReference type="ChEBI" id="CHEBI:73008"/>
    </reaction>
    <physiologicalReaction direction="left-to-right" evidence="15">
        <dbReference type="Rhea" id="RHEA:40816"/>
    </physiologicalReaction>
</comment>
<dbReference type="GO" id="GO:0006633">
    <property type="term" value="P:fatty acid biosynthetic process"/>
    <property type="evidence" value="ECO:0007669"/>
    <property type="project" value="TreeGrafter"/>
</dbReference>
<evidence type="ECO:0000259" key="21">
    <source>
        <dbReference type="SMART" id="SM00085"/>
    </source>
</evidence>
<feature type="disulfide bond" evidence="18">
    <location>
        <begin position="83"/>
        <end position="113"/>
    </location>
</feature>
<dbReference type="InterPro" id="IPR033112">
    <property type="entry name" value="PLA2_Asp_AS"/>
</dbReference>
<feature type="signal peptide" evidence="20">
    <location>
        <begin position="1"/>
        <end position="18"/>
    </location>
</feature>
<feature type="binding site" evidence="17">
    <location>
        <position position="71"/>
    </location>
    <ligand>
        <name>Ca(2+)</name>
        <dbReference type="ChEBI" id="CHEBI:29108"/>
    </ligand>
</feature>
<protein>
    <recommendedName>
        <fullName evidence="2 20">Phospholipase A2</fullName>
        <ecNumber evidence="2 20">3.1.1.4</ecNumber>
    </recommendedName>
</protein>
<dbReference type="STRING" id="75743.A0A401P455"/>
<gene>
    <name evidence="22" type="ORF">scyTo_0000793</name>
</gene>
<evidence type="ECO:0000256" key="11">
    <source>
        <dbReference type="ARBA" id="ARBA00048221"/>
    </source>
</evidence>
<evidence type="ECO:0000256" key="8">
    <source>
        <dbReference type="ARBA" id="ARBA00023157"/>
    </source>
</evidence>
<feature type="disulfide bond" evidence="18">
    <location>
        <begin position="51"/>
        <end position="67"/>
    </location>
</feature>
<comment type="catalytic activity">
    <reaction evidence="9">
        <text>N,1-dihexadecanoyl-2-(9Z,12Z-octadecadienoyl)-sn-glycero-3-phosphoethanolamine + H2O = N,1-dihexadecanoyl-sn-glycero-3-phosphoethanolamine + (9Z,12Z)-octadecadienoate + H(+)</text>
        <dbReference type="Rhea" id="RHEA:56424"/>
        <dbReference type="ChEBI" id="CHEBI:15377"/>
        <dbReference type="ChEBI" id="CHEBI:15378"/>
        <dbReference type="ChEBI" id="CHEBI:30245"/>
        <dbReference type="ChEBI" id="CHEBI:85334"/>
        <dbReference type="ChEBI" id="CHEBI:85335"/>
    </reaction>
    <physiologicalReaction direction="left-to-right" evidence="9">
        <dbReference type="Rhea" id="RHEA:56425"/>
    </physiologicalReaction>
</comment>
<evidence type="ECO:0000256" key="16">
    <source>
        <dbReference type="PIRSR" id="PIRSR601211-1"/>
    </source>
</evidence>
<dbReference type="AlphaFoldDB" id="A0A401P455"/>
<evidence type="ECO:0000256" key="20">
    <source>
        <dbReference type="RuleBase" id="RU361236"/>
    </source>
</evidence>
<feature type="disulfide bond" evidence="18">
    <location>
        <begin position="66"/>
        <end position="127"/>
    </location>
</feature>
<dbReference type="PRINTS" id="PR00389">
    <property type="entry name" value="PHPHLIPASEA2"/>
</dbReference>
<dbReference type="CDD" id="cd00125">
    <property type="entry name" value="PLA2c"/>
    <property type="match status" value="1"/>
</dbReference>
<evidence type="ECO:0000256" key="3">
    <source>
        <dbReference type="ARBA" id="ARBA00022525"/>
    </source>
</evidence>
<dbReference type="SUPFAM" id="SSF48619">
    <property type="entry name" value="Phospholipase A2, PLA2"/>
    <property type="match status" value="1"/>
</dbReference>
<keyword evidence="20" id="KW-0732">Signal</keyword>
<dbReference type="GO" id="GO:0005576">
    <property type="term" value="C:extracellular region"/>
    <property type="evidence" value="ECO:0007669"/>
    <property type="project" value="UniProtKB-SubCell"/>
</dbReference>
<evidence type="ECO:0000256" key="17">
    <source>
        <dbReference type="PIRSR" id="PIRSR601211-2"/>
    </source>
</evidence>
<dbReference type="PANTHER" id="PTHR11716:SF94">
    <property type="entry name" value="PHOSPHOLIPASE A2"/>
    <property type="match status" value="1"/>
</dbReference>
<feature type="binding site" evidence="17">
    <location>
        <position position="52"/>
    </location>
    <ligand>
        <name>Ca(2+)</name>
        <dbReference type="ChEBI" id="CHEBI:29108"/>
    </ligand>
</feature>
<evidence type="ECO:0000313" key="23">
    <source>
        <dbReference type="Proteomes" id="UP000288216"/>
    </source>
</evidence>
<evidence type="ECO:0000256" key="12">
    <source>
        <dbReference type="ARBA" id="ARBA00048227"/>
    </source>
</evidence>
<evidence type="ECO:0000256" key="9">
    <source>
        <dbReference type="ARBA" id="ARBA00047535"/>
    </source>
</evidence>
<keyword evidence="7 20" id="KW-0443">Lipid metabolism</keyword>
<dbReference type="GO" id="GO:0047498">
    <property type="term" value="F:calcium-dependent phospholipase A2 activity"/>
    <property type="evidence" value="ECO:0007669"/>
    <property type="project" value="TreeGrafter"/>
</dbReference>
<keyword evidence="5 20" id="KW-0378">Hydrolase</keyword>
<evidence type="ECO:0000256" key="6">
    <source>
        <dbReference type="ARBA" id="ARBA00022837"/>
    </source>
</evidence>
<feature type="binding site" evidence="17">
    <location>
        <position position="50"/>
    </location>
    <ligand>
        <name>Ca(2+)</name>
        <dbReference type="ChEBI" id="CHEBI:29108"/>
    </ligand>
</feature>
<comment type="catalytic activity">
    <reaction evidence="13">
        <text>1-hexadecanoyl-2-(5Z,8Z,11Z,14Z-eicosatetraenoyl)-sn-glycero-3-phosphocholine + H2O = 1-hexadecanoyl-sn-glycero-3-phosphocholine + (5Z,8Z,11Z,14Z)-eicosatetraenoate + H(+)</text>
        <dbReference type="Rhea" id="RHEA:40427"/>
        <dbReference type="ChEBI" id="CHEBI:15377"/>
        <dbReference type="ChEBI" id="CHEBI:15378"/>
        <dbReference type="ChEBI" id="CHEBI:32395"/>
        <dbReference type="ChEBI" id="CHEBI:72998"/>
        <dbReference type="ChEBI" id="CHEBI:73003"/>
    </reaction>
    <physiologicalReaction direction="left-to-right" evidence="13">
        <dbReference type="Rhea" id="RHEA:40428"/>
    </physiologicalReaction>
</comment>
<feature type="disulfide bond" evidence="18">
    <location>
        <begin position="73"/>
        <end position="120"/>
    </location>
</feature>
<comment type="catalytic activity">
    <reaction evidence="14">
        <text>1-hexadecanoyl-2-(9Z-octadecenoyl)-sn-glycero-3-phosphocholine + H2O = 1-hexadecanoyl-sn-glycero-3-phosphocholine + (9Z)-octadecenoate + H(+)</text>
        <dbReference type="Rhea" id="RHEA:38779"/>
        <dbReference type="ChEBI" id="CHEBI:15377"/>
        <dbReference type="ChEBI" id="CHEBI:15378"/>
        <dbReference type="ChEBI" id="CHEBI:30823"/>
        <dbReference type="ChEBI" id="CHEBI:72998"/>
        <dbReference type="ChEBI" id="CHEBI:73001"/>
    </reaction>
    <physiologicalReaction direction="left-to-right" evidence="14">
        <dbReference type="Rhea" id="RHEA:38780"/>
    </physiologicalReaction>
</comment>
<comment type="cofactor">
    <cofactor evidence="17">
        <name>Ca(2+)</name>
        <dbReference type="ChEBI" id="CHEBI:29108"/>
    </cofactor>
    <text evidence="17">Binds 1 Ca(2+) ion per subunit.</text>
</comment>
<dbReference type="OMA" id="RDACECD"/>
<dbReference type="GO" id="GO:0005102">
    <property type="term" value="F:signaling receptor binding"/>
    <property type="evidence" value="ECO:0007669"/>
    <property type="project" value="UniProtKB-ARBA"/>
</dbReference>
<evidence type="ECO:0000256" key="2">
    <source>
        <dbReference type="ARBA" id="ARBA00013278"/>
    </source>
</evidence>
<dbReference type="EMBL" id="BFAA01000163">
    <property type="protein sequence ID" value="GCB67903.1"/>
    <property type="molecule type" value="Genomic_DNA"/>
</dbReference>
<feature type="disulfide bond" evidence="18">
    <location>
        <begin position="49"/>
        <end position="146"/>
    </location>
</feature>
<evidence type="ECO:0000256" key="19">
    <source>
        <dbReference type="RuleBase" id="RU003654"/>
    </source>
</evidence>
<comment type="catalytic activity">
    <reaction evidence="11">
        <text>N-hexadecanoyl-1,2-di-(9Z-octadecenoyl)-sn-glycero-3-phosphoethanolamine + H2O = N-hexadecanoyl-1-(9Z-octadecenoyl)-sn-glycero-3-phosphoethanolamine + (9Z)-octadecenoate + H(+)</text>
        <dbReference type="Rhea" id="RHEA:45424"/>
        <dbReference type="ChEBI" id="CHEBI:15377"/>
        <dbReference type="ChEBI" id="CHEBI:15378"/>
        <dbReference type="ChEBI" id="CHEBI:30823"/>
        <dbReference type="ChEBI" id="CHEBI:78097"/>
        <dbReference type="ChEBI" id="CHEBI:85217"/>
    </reaction>
    <physiologicalReaction direction="left-to-right" evidence="11">
        <dbReference type="Rhea" id="RHEA:45425"/>
    </physiologicalReaction>
</comment>
<dbReference type="GO" id="GO:0048146">
    <property type="term" value="P:positive regulation of fibroblast proliferation"/>
    <property type="evidence" value="ECO:0007669"/>
    <property type="project" value="TreeGrafter"/>
</dbReference>
<evidence type="ECO:0000256" key="4">
    <source>
        <dbReference type="ARBA" id="ARBA00022723"/>
    </source>
</evidence>
<feature type="domain" description="Phospholipase A2-like central" evidence="21">
    <location>
        <begin position="23"/>
        <end position="147"/>
    </location>
</feature>
<dbReference type="PROSITE" id="PS00119">
    <property type="entry name" value="PA2_ASP"/>
    <property type="match status" value="1"/>
</dbReference>
<dbReference type="GO" id="GO:0016042">
    <property type="term" value="P:lipid catabolic process"/>
    <property type="evidence" value="ECO:0007669"/>
    <property type="project" value="InterPro"/>
</dbReference>
<comment type="catalytic activity">
    <reaction evidence="10">
        <text>1-hexadecanoyl-2-(9Z-octadecenoyl)-sn-glycero-3-phospho-(1'-sn-glycerol) + H2O = 1-hexadecanoyl-sn-glycero-3-phospho-(1'-sn-glycerol) + (9Z)-octadecenoate + H(+)</text>
        <dbReference type="Rhea" id="RHEA:40919"/>
        <dbReference type="ChEBI" id="CHEBI:15377"/>
        <dbReference type="ChEBI" id="CHEBI:15378"/>
        <dbReference type="ChEBI" id="CHEBI:30823"/>
        <dbReference type="ChEBI" id="CHEBI:72841"/>
        <dbReference type="ChEBI" id="CHEBI:75158"/>
    </reaction>
    <physiologicalReaction direction="left-to-right" evidence="10">
        <dbReference type="Rhea" id="RHEA:40920"/>
    </physiologicalReaction>
</comment>
<evidence type="ECO:0000256" key="15">
    <source>
        <dbReference type="ARBA" id="ARBA00049039"/>
    </source>
</evidence>
<comment type="catalytic activity">
    <reaction evidence="20">
        <text>a 1,2-diacyl-sn-glycero-3-phosphocholine + H2O = a 1-acyl-sn-glycero-3-phosphocholine + a fatty acid + H(+)</text>
        <dbReference type="Rhea" id="RHEA:15801"/>
        <dbReference type="ChEBI" id="CHEBI:15377"/>
        <dbReference type="ChEBI" id="CHEBI:15378"/>
        <dbReference type="ChEBI" id="CHEBI:28868"/>
        <dbReference type="ChEBI" id="CHEBI:57643"/>
        <dbReference type="ChEBI" id="CHEBI:58168"/>
        <dbReference type="EC" id="3.1.1.4"/>
    </reaction>
</comment>
<dbReference type="GO" id="GO:0005543">
    <property type="term" value="F:phospholipid binding"/>
    <property type="evidence" value="ECO:0007669"/>
    <property type="project" value="TreeGrafter"/>
</dbReference>
<evidence type="ECO:0000256" key="10">
    <source>
        <dbReference type="ARBA" id="ARBA00048015"/>
    </source>
</evidence>
<feature type="chain" id="PRO_5018823944" description="Phospholipase A2" evidence="20">
    <location>
        <begin position="19"/>
        <end position="147"/>
    </location>
</feature>
<organism evidence="22 23">
    <name type="scientific">Scyliorhinus torazame</name>
    <name type="common">Cloudy catshark</name>
    <name type="synonym">Catulus torazame</name>
    <dbReference type="NCBI Taxonomy" id="75743"/>
    <lineage>
        <taxon>Eukaryota</taxon>
        <taxon>Metazoa</taxon>
        <taxon>Chordata</taxon>
        <taxon>Craniata</taxon>
        <taxon>Vertebrata</taxon>
        <taxon>Chondrichthyes</taxon>
        <taxon>Elasmobranchii</taxon>
        <taxon>Galeomorphii</taxon>
        <taxon>Galeoidea</taxon>
        <taxon>Carcharhiniformes</taxon>
        <taxon>Scyliorhinidae</taxon>
        <taxon>Scyliorhinus</taxon>
    </lineage>
</organism>
<feature type="binding site" evidence="17">
    <location>
        <position position="54"/>
    </location>
    <ligand>
        <name>Ca(2+)</name>
        <dbReference type="ChEBI" id="CHEBI:29108"/>
    </ligand>
</feature>
<evidence type="ECO:0000256" key="5">
    <source>
        <dbReference type="ARBA" id="ARBA00022801"/>
    </source>
</evidence>
<dbReference type="FunFam" id="1.20.90.10:FF:000011">
    <property type="entry name" value="Phospholipase A(2)"/>
    <property type="match status" value="1"/>
</dbReference>
<evidence type="ECO:0000256" key="13">
    <source>
        <dbReference type="ARBA" id="ARBA00048373"/>
    </source>
</evidence>
<evidence type="ECO:0000313" key="22">
    <source>
        <dbReference type="EMBL" id="GCB67903.1"/>
    </source>
</evidence>
<comment type="subcellular location">
    <subcellularLocation>
        <location evidence="1 20">Secreted</location>
    </subcellularLocation>
</comment>
<dbReference type="InterPro" id="IPR036444">
    <property type="entry name" value="PLipase_A2_dom_sf"/>
</dbReference>
<dbReference type="GO" id="GO:0005509">
    <property type="term" value="F:calcium ion binding"/>
    <property type="evidence" value="ECO:0007669"/>
    <property type="project" value="InterPro"/>
</dbReference>
<keyword evidence="3 20" id="KW-0964">Secreted</keyword>
<feature type="disulfide bond" evidence="18">
    <location>
        <begin position="106"/>
        <end position="118"/>
    </location>
</feature>
<keyword evidence="6 17" id="KW-0106">Calcium</keyword>
<dbReference type="Proteomes" id="UP000288216">
    <property type="component" value="Unassembled WGS sequence"/>
</dbReference>
<evidence type="ECO:0000256" key="7">
    <source>
        <dbReference type="ARBA" id="ARBA00023098"/>
    </source>
</evidence>
<dbReference type="Pfam" id="PF00068">
    <property type="entry name" value="Phospholip_A2_1"/>
    <property type="match status" value="1"/>
</dbReference>
<keyword evidence="8 18" id="KW-1015">Disulfide bond</keyword>
<dbReference type="InterPro" id="IPR001211">
    <property type="entry name" value="PLA2"/>
</dbReference>
<dbReference type="OrthoDB" id="5841574at2759"/>